<organism evidence="2 3">
    <name type="scientific">Solea senegalensis</name>
    <name type="common">Senegalese sole</name>
    <dbReference type="NCBI Taxonomy" id="28829"/>
    <lineage>
        <taxon>Eukaryota</taxon>
        <taxon>Metazoa</taxon>
        <taxon>Chordata</taxon>
        <taxon>Craniata</taxon>
        <taxon>Vertebrata</taxon>
        <taxon>Euteleostomi</taxon>
        <taxon>Actinopterygii</taxon>
        <taxon>Neopterygii</taxon>
        <taxon>Teleostei</taxon>
        <taxon>Neoteleostei</taxon>
        <taxon>Acanthomorphata</taxon>
        <taxon>Carangaria</taxon>
        <taxon>Pleuronectiformes</taxon>
        <taxon>Pleuronectoidei</taxon>
        <taxon>Soleidae</taxon>
        <taxon>Solea</taxon>
    </lineage>
</organism>
<sequence length="1130" mass="129317">MNRVVFSNVLALTASGHFRPTQLLKLYPRKHRAFSVDSVRDMYRETISQASAISACEDAPQNTNEETNERIEYPQNFNDTYLRNVCLFYLKLQGQLLLPNSTIQTSVEEMQNVHTLGQEYTLSKLHSLLKNDMRLPDDAIAKIRGFVKDSDLFSLCHQGPLRTTYARAQTFKKMFKYIEPKKLTLGNDENMTEKCAYYIPVQQTVNCLLESEFWKNSVSQQSCETDSETFGDLNDGQNFKSNQFFIDNPGCLKLILYQDAFEIVNPLGSARKKHKVLAVYLSVANLPAHVWSNTDHMSLVLLCCESDLKQFGNAKVFSEMLMDLKDLEENGITVQGETVKGALYCIAGDNLGSHGIGHDIFEGVLSYDVALYLKYFIKKKKWLTYPLLNRRIKQFQYKGSDALTKPCAVNSEVSKLSGQAIQNWNLLSCHSLIIDMTDLEQSFLRSAITEVLPDLPEMTKDVLEEHLQSLGVETYDDFQFIEEADLLLALRPIQARKVAAVLKQRWKSSITTSSSSVDTSPGPPPYSQSLSPESLTPTSSNSSQSPHVDWVDTFVIPWDKFQEELMQTLEREKRPSPRMRREMVRLVVHEMTQKSSCISRRSSIEVAKKMVSKYPKSLEDVIEGDVIGQGYHSLVKQLQNRIENVKRSTTPKIRKRRYRTDDSDTDEVPPEKRAAIQDTYGCITWDPKFLPLGETPESQKEKREKIKRPDVNSEELKSLMKNTFYSQRKEVNQGKNIKHLLEQWPFFFEELGLAVHFRELTGIELQETFLRNLDMKGKRLLNYLNTVAVHKNKRFLQALTKLKAMRGELCGLSEDVKEMVLLLLSYFDEKEDAMFCYVEDTCLAEEIQMEKVHLTPTIVVCGQSCFSSRRTMLSVDRNIVNDHIPSFISALCLMFGSFYCFNIHYPSELASTLEFLQRCFFSINPEKGTKVEKTNTSRLTVNPRVLTLIQDLSDHEWSAVLANGMCDQVRVDHGMEFYLTLFMQELLSSNRQNQERKPYLHPSSTRYTVWNYQINLLFGVAVVNMADSQIMKTIHDAIEAVLPDLPDDVIKLVENILNHFHSNDVFFASICPLLIPFVLGQPLTSIICYWVTTLKLYCICAAELAKRMVAMYPKSLEDVIDGDVIGLGYC</sequence>
<reference evidence="2 3" key="1">
    <citation type="journal article" date="2021" name="Sci. Rep.">
        <title>Chromosome anchoring in Senegalese sole (Solea senegalensis) reveals sex-associated markers and genome rearrangements in flatfish.</title>
        <authorList>
            <person name="Guerrero-Cozar I."/>
            <person name="Gomez-Garrido J."/>
            <person name="Berbel C."/>
            <person name="Martinez-Blanch J.F."/>
            <person name="Alioto T."/>
            <person name="Claros M.G."/>
            <person name="Gagnaire P.A."/>
            <person name="Manchado M."/>
        </authorList>
    </citation>
    <scope>NUCLEOTIDE SEQUENCE [LARGE SCALE GENOMIC DNA]</scope>
    <source>
        <strain evidence="2">Sse05_10M</strain>
    </source>
</reference>
<feature type="compositionally biased region" description="Low complexity" evidence="1">
    <location>
        <begin position="527"/>
        <end position="545"/>
    </location>
</feature>
<dbReference type="PANTHER" id="PTHR31025">
    <property type="entry name" value="SI:CH211-196P9.1-RELATED"/>
    <property type="match status" value="1"/>
</dbReference>
<name>A0AAV6RRJ6_SOLSE</name>
<keyword evidence="3" id="KW-1185">Reference proteome</keyword>
<evidence type="ECO:0000256" key="1">
    <source>
        <dbReference type="SAM" id="MobiDB-lite"/>
    </source>
</evidence>
<proteinExistence type="predicted"/>
<protein>
    <submittedName>
        <fullName evidence="2">Uncharacterized protein</fullName>
    </submittedName>
</protein>
<dbReference type="Proteomes" id="UP000693946">
    <property type="component" value="Linkage Group LG18"/>
</dbReference>
<feature type="region of interest" description="Disordered" evidence="1">
    <location>
        <begin position="650"/>
        <end position="670"/>
    </location>
</feature>
<feature type="region of interest" description="Disordered" evidence="1">
    <location>
        <begin position="512"/>
        <end position="546"/>
    </location>
</feature>
<dbReference type="AlphaFoldDB" id="A0AAV6RRJ6"/>
<comment type="caution">
    <text evidence="2">The sequence shown here is derived from an EMBL/GenBank/DDBJ whole genome shotgun (WGS) entry which is preliminary data.</text>
</comment>
<evidence type="ECO:0000313" key="2">
    <source>
        <dbReference type="EMBL" id="KAG7507395.1"/>
    </source>
</evidence>
<gene>
    <name evidence="2" type="ORF">JOB18_033148</name>
</gene>
<accession>A0AAV6RRJ6</accession>
<dbReference type="PANTHER" id="PTHR31025:SF30">
    <property type="entry name" value="SI:DKEY-15H8.17"/>
    <property type="match status" value="1"/>
</dbReference>
<dbReference type="EMBL" id="JAGKHQ010000010">
    <property type="protein sequence ID" value="KAG7507395.1"/>
    <property type="molecule type" value="Genomic_DNA"/>
</dbReference>
<evidence type="ECO:0000313" key="3">
    <source>
        <dbReference type="Proteomes" id="UP000693946"/>
    </source>
</evidence>